<sequence>MIPCFTTWKELAIMSSFNKLEVNPLSDTDIASTLSQMASSNATKISSSPVMGGCQQTLHTIDEALVKDVNSRDDIGNKHAIGVDGVLDANSAII</sequence>
<evidence type="ECO:0000313" key="2">
    <source>
        <dbReference type="Proteomes" id="UP000501690"/>
    </source>
</evidence>
<organism evidence="1 2">
    <name type="scientific">Vigna unguiculata</name>
    <name type="common">Cowpea</name>
    <dbReference type="NCBI Taxonomy" id="3917"/>
    <lineage>
        <taxon>Eukaryota</taxon>
        <taxon>Viridiplantae</taxon>
        <taxon>Streptophyta</taxon>
        <taxon>Embryophyta</taxon>
        <taxon>Tracheophyta</taxon>
        <taxon>Spermatophyta</taxon>
        <taxon>Magnoliopsida</taxon>
        <taxon>eudicotyledons</taxon>
        <taxon>Gunneridae</taxon>
        <taxon>Pentapetalae</taxon>
        <taxon>rosids</taxon>
        <taxon>fabids</taxon>
        <taxon>Fabales</taxon>
        <taxon>Fabaceae</taxon>
        <taxon>Papilionoideae</taxon>
        <taxon>50 kb inversion clade</taxon>
        <taxon>NPAAA clade</taxon>
        <taxon>indigoferoid/millettioid clade</taxon>
        <taxon>Phaseoleae</taxon>
        <taxon>Vigna</taxon>
    </lineage>
</organism>
<evidence type="ECO:0000313" key="1">
    <source>
        <dbReference type="EMBL" id="QCD83494.1"/>
    </source>
</evidence>
<protein>
    <submittedName>
        <fullName evidence="1">Uncharacterized protein</fullName>
    </submittedName>
</protein>
<dbReference type="Proteomes" id="UP000501690">
    <property type="component" value="Linkage Group LG2"/>
</dbReference>
<dbReference type="AlphaFoldDB" id="A0A4D6L4Z1"/>
<proteinExistence type="predicted"/>
<gene>
    <name evidence="1" type="ORF">DEO72_LG2g3838</name>
</gene>
<dbReference type="EMBL" id="CP039346">
    <property type="protein sequence ID" value="QCD83494.1"/>
    <property type="molecule type" value="Genomic_DNA"/>
</dbReference>
<keyword evidence="2" id="KW-1185">Reference proteome</keyword>
<name>A0A4D6L4Z1_VIGUN</name>
<reference evidence="1 2" key="1">
    <citation type="submission" date="2019-04" db="EMBL/GenBank/DDBJ databases">
        <title>An improved genome assembly and genetic linkage map for asparagus bean, Vigna unguiculata ssp. sesquipedialis.</title>
        <authorList>
            <person name="Xia Q."/>
            <person name="Zhang R."/>
            <person name="Dong Y."/>
        </authorList>
    </citation>
    <scope>NUCLEOTIDE SEQUENCE [LARGE SCALE GENOMIC DNA]</scope>
    <source>
        <tissue evidence="1">Leaf</tissue>
    </source>
</reference>
<accession>A0A4D6L4Z1</accession>